<sequence length="162" mass="16532">MSVRAIVATIGVVLVTAYAALMAVDALVLYPLAAVPGHPLSQIYDGLARADMNVALDITADLVMTGIGVVLAILAITIGLRGGITAPALASTLLGILAAGAIPAWYSGVFLGMDIADTYAPGDDAQTVWPQVLFVTSLAALVAVPVIAIITARRRRVRAVAA</sequence>
<evidence type="ECO:0000313" key="3">
    <source>
        <dbReference type="Proteomes" id="UP001500213"/>
    </source>
</evidence>
<organism evidence="2 3">
    <name type="scientific">Gryllotalpicola kribbensis</name>
    <dbReference type="NCBI Taxonomy" id="993084"/>
    <lineage>
        <taxon>Bacteria</taxon>
        <taxon>Bacillati</taxon>
        <taxon>Actinomycetota</taxon>
        <taxon>Actinomycetes</taxon>
        <taxon>Micrococcales</taxon>
        <taxon>Microbacteriaceae</taxon>
        <taxon>Gryllotalpicola</taxon>
    </lineage>
</organism>
<gene>
    <name evidence="2" type="ORF">GCM10022288_14630</name>
</gene>
<accession>A0ABP8ARG8</accession>
<proteinExistence type="predicted"/>
<feature type="transmembrane region" description="Helical" evidence="1">
    <location>
        <begin position="128"/>
        <end position="150"/>
    </location>
</feature>
<feature type="transmembrane region" description="Helical" evidence="1">
    <location>
        <begin position="87"/>
        <end position="108"/>
    </location>
</feature>
<evidence type="ECO:0000313" key="2">
    <source>
        <dbReference type="EMBL" id="GAA4188358.1"/>
    </source>
</evidence>
<feature type="transmembrane region" description="Helical" evidence="1">
    <location>
        <begin position="62"/>
        <end position="80"/>
    </location>
</feature>
<comment type="caution">
    <text evidence="2">The sequence shown here is derived from an EMBL/GenBank/DDBJ whole genome shotgun (WGS) entry which is preliminary data.</text>
</comment>
<keyword evidence="1" id="KW-0812">Transmembrane</keyword>
<protein>
    <submittedName>
        <fullName evidence="2">Uncharacterized protein</fullName>
    </submittedName>
</protein>
<name>A0ABP8ARG8_9MICO</name>
<keyword evidence="1" id="KW-0472">Membrane</keyword>
<evidence type="ECO:0000256" key="1">
    <source>
        <dbReference type="SAM" id="Phobius"/>
    </source>
</evidence>
<dbReference type="EMBL" id="BAABBX010000011">
    <property type="protein sequence ID" value="GAA4188358.1"/>
    <property type="molecule type" value="Genomic_DNA"/>
</dbReference>
<keyword evidence="3" id="KW-1185">Reference proteome</keyword>
<reference evidence="3" key="1">
    <citation type="journal article" date="2019" name="Int. J. Syst. Evol. Microbiol.">
        <title>The Global Catalogue of Microorganisms (GCM) 10K type strain sequencing project: providing services to taxonomists for standard genome sequencing and annotation.</title>
        <authorList>
            <consortium name="The Broad Institute Genomics Platform"/>
            <consortium name="The Broad Institute Genome Sequencing Center for Infectious Disease"/>
            <person name="Wu L."/>
            <person name="Ma J."/>
        </authorList>
    </citation>
    <scope>NUCLEOTIDE SEQUENCE [LARGE SCALE GENOMIC DNA]</scope>
    <source>
        <strain evidence="3">JCM 17593</strain>
    </source>
</reference>
<dbReference type="Proteomes" id="UP001500213">
    <property type="component" value="Unassembled WGS sequence"/>
</dbReference>
<keyword evidence="1" id="KW-1133">Transmembrane helix</keyword>